<evidence type="ECO:0000259" key="5">
    <source>
        <dbReference type="Pfam" id="PF13458"/>
    </source>
</evidence>
<dbReference type="InterPro" id="IPR051010">
    <property type="entry name" value="BCAA_transport"/>
</dbReference>
<name>A0A7I9VGH3_9BACT</name>
<feature type="domain" description="Leucine-binding protein" evidence="5">
    <location>
        <begin position="18"/>
        <end position="370"/>
    </location>
</feature>
<dbReference type="Pfam" id="PF13458">
    <property type="entry name" value="Peripla_BP_6"/>
    <property type="match status" value="1"/>
</dbReference>
<dbReference type="AlphaFoldDB" id="A0A7I9VGH3"/>
<dbReference type="GO" id="GO:0006865">
    <property type="term" value="P:amino acid transport"/>
    <property type="evidence" value="ECO:0007669"/>
    <property type="project" value="UniProtKB-KW"/>
</dbReference>
<dbReference type="PRINTS" id="PR00337">
    <property type="entry name" value="LEUILEVALBP"/>
</dbReference>
<dbReference type="Gene3D" id="3.40.50.2300">
    <property type="match status" value="2"/>
</dbReference>
<reference evidence="7" key="1">
    <citation type="journal article" date="2020" name="Appl. Environ. Microbiol.">
        <title>Diazotrophic Anaeromyxobacter Isolates from Soils.</title>
        <authorList>
            <person name="Masuda Y."/>
            <person name="Yamanaka H."/>
            <person name="Xu Z.X."/>
            <person name="Shiratori Y."/>
            <person name="Aono T."/>
            <person name="Amachi S."/>
            <person name="Senoo K."/>
            <person name="Itoh H."/>
        </authorList>
    </citation>
    <scope>NUCLEOTIDE SEQUENCE [LARGE SCALE GENOMIC DNA]</scope>
    <source>
        <strain evidence="7">R267</strain>
    </source>
</reference>
<organism evidence="6 7">
    <name type="scientific">Anaeromyxobacter diazotrophicus</name>
    <dbReference type="NCBI Taxonomy" id="2590199"/>
    <lineage>
        <taxon>Bacteria</taxon>
        <taxon>Pseudomonadati</taxon>
        <taxon>Myxococcota</taxon>
        <taxon>Myxococcia</taxon>
        <taxon>Myxococcales</taxon>
        <taxon>Cystobacterineae</taxon>
        <taxon>Anaeromyxobacteraceae</taxon>
        <taxon>Anaeromyxobacter</taxon>
    </lineage>
</organism>
<keyword evidence="2" id="KW-0813">Transport</keyword>
<gene>
    <name evidence="6" type="ORF">AMYX_02330</name>
</gene>
<comment type="similarity">
    <text evidence="1">Belongs to the leucine-binding protein family.</text>
</comment>
<dbReference type="SUPFAM" id="SSF53822">
    <property type="entry name" value="Periplasmic binding protein-like I"/>
    <property type="match status" value="1"/>
</dbReference>
<dbReference type="InterPro" id="IPR000709">
    <property type="entry name" value="Leu_Ile_Val-bd"/>
</dbReference>
<evidence type="ECO:0000313" key="7">
    <source>
        <dbReference type="Proteomes" id="UP000503640"/>
    </source>
</evidence>
<evidence type="ECO:0000256" key="4">
    <source>
        <dbReference type="ARBA" id="ARBA00022970"/>
    </source>
</evidence>
<dbReference type="InterPro" id="IPR028082">
    <property type="entry name" value="Peripla_BP_I"/>
</dbReference>
<protein>
    <submittedName>
        <fullName evidence="6">ABC transporter substrate-binding protein</fullName>
    </submittedName>
</protein>
<dbReference type="Proteomes" id="UP000503640">
    <property type="component" value="Unassembled WGS sequence"/>
</dbReference>
<evidence type="ECO:0000256" key="2">
    <source>
        <dbReference type="ARBA" id="ARBA00022448"/>
    </source>
</evidence>
<accession>A0A7I9VGH3</accession>
<evidence type="ECO:0000256" key="1">
    <source>
        <dbReference type="ARBA" id="ARBA00010062"/>
    </source>
</evidence>
<dbReference type="InterPro" id="IPR028081">
    <property type="entry name" value="Leu-bd"/>
</dbReference>
<keyword evidence="3" id="KW-0732">Signal</keyword>
<evidence type="ECO:0000313" key="6">
    <source>
        <dbReference type="EMBL" id="GEJ55492.1"/>
    </source>
</evidence>
<comment type="caution">
    <text evidence="6">The sequence shown here is derived from an EMBL/GenBank/DDBJ whole genome shotgun (WGS) entry which is preliminary data.</text>
</comment>
<dbReference type="PANTHER" id="PTHR30483:SF6">
    <property type="entry name" value="PERIPLASMIC BINDING PROTEIN OF ABC TRANSPORTER FOR NATURAL AMINO ACIDS"/>
    <property type="match status" value="1"/>
</dbReference>
<keyword evidence="4" id="KW-0029">Amino-acid transport</keyword>
<sequence length="377" mass="39807">MFATSLCALVLAAASAEPIRVGVYASFTGMTAPSGTSLRNGLRLAAEEINAAGGVLGRKIELVERDDGGVPDRGVAAVTELIEREHVGFLFGPSYTAVADATTHIANEREIPLIVAAATGSTVDGLFVRSPENYVFRLALPDAAQAASVVREVVDVLRARRPAVFYADDPFGRSGQAKLATGFERRGVAPVYVRAFKGKSPELPSWIAEARKAKPDAVVIYAVSADQAAFVLAAAAAGWKPPAVVGPWGISQSAFLKQAGAAGEGAITVTCFIEEEAGTPAAQRFVDLYRRTFNERPMSAASAAAQGYDALHLLALAIQQARTTDASRVKTALENLRTRYVGALGEFEKPWSPTEHEAIRTGRVGVVRDGKIVAASR</sequence>
<keyword evidence="7" id="KW-1185">Reference proteome</keyword>
<dbReference type="PANTHER" id="PTHR30483">
    <property type="entry name" value="LEUCINE-SPECIFIC-BINDING PROTEIN"/>
    <property type="match status" value="1"/>
</dbReference>
<evidence type="ECO:0000256" key="3">
    <source>
        <dbReference type="ARBA" id="ARBA00022729"/>
    </source>
</evidence>
<dbReference type="EMBL" id="BJTG01000001">
    <property type="protein sequence ID" value="GEJ55492.1"/>
    <property type="molecule type" value="Genomic_DNA"/>
</dbReference>
<proteinExistence type="inferred from homology"/>
<dbReference type="RefSeq" id="WP_176062288.1">
    <property type="nucleotide sequence ID" value="NZ_BJTG01000001.1"/>
</dbReference>